<dbReference type="STRING" id="68775.A0A5C3LZF8"/>
<sequence length="179" mass="20203">VSDIAHGLHFLHNSKVVHGDIKPNNILVDDNGNALVADFGRSIVLEYGGYLTSHFAGCAEFMAPELHPIDDEVDIDDDGAEERSARLPKFTMETDVYAFAMVAFQVLTDYHPFSRGGKPPIKTQVPVRIRKGERPRRVEDKEKRVTDGLWDLLERSWKADPMLRPEMQSFCICPQLQAP</sequence>
<dbReference type="Gene3D" id="1.10.510.10">
    <property type="entry name" value="Transferase(Phosphotransferase) domain 1"/>
    <property type="match status" value="1"/>
</dbReference>
<keyword evidence="3" id="KW-1185">Reference proteome</keyword>
<dbReference type="PROSITE" id="PS50011">
    <property type="entry name" value="PROTEIN_KINASE_DOM"/>
    <property type="match status" value="1"/>
</dbReference>
<reference evidence="2 3" key="1">
    <citation type="journal article" date="2019" name="Nat. Ecol. Evol.">
        <title>Megaphylogeny resolves global patterns of mushroom evolution.</title>
        <authorList>
            <person name="Varga T."/>
            <person name="Krizsan K."/>
            <person name="Foldi C."/>
            <person name="Dima B."/>
            <person name="Sanchez-Garcia M."/>
            <person name="Sanchez-Ramirez S."/>
            <person name="Szollosi G.J."/>
            <person name="Szarkandi J.G."/>
            <person name="Papp V."/>
            <person name="Albert L."/>
            <person name="Andreopoulos W."/>
            <person name="Angelini C."/>
            <person name="Antonin V."/>
            <person name="Barry K.W."/>
            <person name="Bougher N.L."/>
            <person name="Buchanan P."/>
            <person name="Buyck B."/>
            <person name="Bense V."/>
            <person name="Catcheside P."/>
            <person name="Chovatia M."/>
            <person name="Cooper J."/>
            <person name="Damon W."/>
            <person name="Desjardin D."/>
            <person name="Finy P."/>
            <person name="Geml J."/>
            <person name="Haridas S."/>
            <person name="Hughes K."/>
            <person name="Justo A."/>
            <person name="Karasinski D."/>
            <person name="Kautmanova I."/>
            <person name="Kiss B."/>
            <person name="Kocsube S."/>
            <person name="Kotiranta H."/>
            <person name="LaButti K.M."/>
            <person name="Lechner B.E."/>
            <person name="Liimatainen K."/>
            <person name="Lipzen A."/>
            <person name="Lukacs Z."/>
            <person name="Mihaltcheva S."/>
            <person name="Morgado L.N."/>
            <person name="Niskanen T."/>
            <person name="Noordeloos M.E."/>
            <person name="Ohm R.A."/>
            <person name="Ortiz-Santana B."/>
            <person name="Ovrebo C."/>
            <person name="Racz N."/>
            <person name="Riley R."/>
            <person name="Savchenko A."/>
            <person name="Shiryaev A."/>
            <person name="Soop K."/>
            <person name="Spirin V."/>
            <person name="Szebenyi C."/>
            <person name="Tomsovsky M."/>
            <person name="Tulloss R.E."/>
            <person name="Uehling J."/>
            <person name="Grigoriev I.V."/>
            <person name="Vagvolgyi C."/>
            <person name="Papp T."/>
            <person name="Martin F.M."/>
            <person name="Miettinen O."/>
            <person name="Hibbett D.S."/>
            <person name="Nagy L.G."/>
        </authorList>
    </citation>
    <scope>NUCLEOTIDE SEQUENCE [LARGE SCALE GENOMIC DNA]</scope>
    <source>
        <strain evidence="2 3">CBS 166.37</strain>
    </source>
</reference>
<keyword evidence="2" id="KW-0808">Transferase</keyword>
<accession>A0A5C3LZF8</accession>
<dbReference type="InterPro" id="IPR011009">
    <property type="entry name" value="Kinase-like_dom_sf"/>
</dbReference>
<dbReference type="EMBL" id="ML213603">
    <property type="protein sequence ID" value="TFK38494.1"/>
    <property type="molecule type" value="Genomic_DNA"/>
</dbReference>
<dbReference type="Proteomes" id="UP000308652">
    <property type="component" value="Unassembled WGS sequence"/>
</dbReference>
<proteinExistence type="predicted"/>
<feature type="domain" description="Protein kinase" evidence="1">
    <location>
        <begin position="1"/>
        <end position="179"/>
    </location>
</feature>
<dbReference type="InterPro" id="IPR000719">
    <property type="entry name" value="Prot_kinase_dom"/>
</dbReference>
<dbReference type="PANTHER" id="PTHR44329:SF260">
    <property type="entry name" value="PROTEIN KINASE DOMAIN-CONTAINING PROTEIN"/>
    <property type="match status" value="1"/>
</dbReference>
<keyword evidence="2" id="KW-0418">Kinase</keyword>
<organism evidence="2 3">
    <name type="scientific">Crucibulum laeve</name>
    <dbReference type="NCBI Taxonomy" id="68775"/>
    <lineage>
        <taxon>Eukaryota</taxon>
        <taxon>Fungi</taxon>
        <taxon>Dikarya</taxon>
        <taxon>Basidiomycota</taxon>
        <taxon>Agaricomycotina</taxon>
        <taxon>Agaricomycetes</taxon>
        <taxon>Agaricomycetidae</taxon>
        <taxon>Agaricales</taxon>
        <taxon>Agaricineae</taxon>
        <taxon>Nidulariaceae</taxon>
        <taxon>Crucibulum</taxon>
    </lineage>
</organism>
<feature type="non-terminal residue" evidence="2">
    <location>
        <position position="1"/>
    </location>
</feature>
<protein>
    <submittedName>
        <fullName evidence="2">Kinase-like domain-containing protein</fullName>
    </submittedName>
</protein>
<gene>
    <name evidence="2" type="ORF">BDQ12DRAFT_605921</name>
</gene>
<dbReference type="InterPro" id="IPR008271">
    <property type="entry name" value="Ser/Thr_kinase_AS"/>
</dbReference>
<dbReference type="Pfam" id="PF00069">
    <property type="entry name" value="Pkinase"/>
    <property type="match status" value="1"/>
</dbReference>
<dbReference type="InterPro" id="IPR051681">
    <property type="entry name" value="Ser/Thr_Kinases-Pseudokinases"/>
</dbReference>
<evidence type="ECO:0000313" key="3">
    <source>
        <dbReference type="Proteomes" id="UP000308652"/>
    </source>
</evidence>
<dbReference type="PANTHER" id="PTHR44329">
    <property type="entry name" value="SERINE/THREONINE-PROTEIN KINASE TNNI3K-RELATED"/>
    <property type="match status" value="1"/>
</dbReference>
<dbReference type="GO" id="GO:0004674">
    <property type="term" value="F:protein serine/threonine kinase activity"/>
    <property type="evidence" value="ECO:0007669"/>
    <property type="project" value="TreeGrafter"/>
</dbReference>
<dbReference type="AlphaFoldDB" id="A0A5C3LZF8"/>
<dbReference type="SUPFAM" id="SSF56112">
    <property type="entry name" value="Protein kinase-like (PK-like)"/>
    <property type="match status" value="1"/>
</dbReference>
<evidence type="ECO:0000313" key="2">
    <source>
        <dbReference type="EMBL" id="TFK38494.1"/>
    </source>
</evidence>
<dbReference type="GO" id="GO:0005524">
    <property type="term" value="F:ATP binding"/>
    <property type="evidence" value="ECO:0007669"/>
    <property type="project" value="InterPro"/>
</dbReference>
<dbReference type="PROSITE" id="PS00108">
    <property type="entry name" value="PROTEIN_KINASE_ST"/>
    <property type="match status" value="1"/>
</dbReference>
<name>A0A5C3LZF8_9AGAR</name>
<dbReference type="OrthoDB" id="5966500at2759"/>
<dbReference type="SMART" id="SM00220">
    <property type="entry name" value="S_TKc"/>
    <property type="match status" value="1"/>
</dbReference>
<evidence type="ECO:0000259" key="1">
    <source>
        <dbReference type="PROSITE" id="PS50011"/>
    </source>
</evidence>